<evidence type="ECO:0000313" key="2">
    <source>
        <dbReference type="EMBL" id="QRC95536.1"/>
    </source>
</evidence>
<dbReference type="AlphaFoldDB" id="A0A7U2I0P5"/>
<name>A0A7U2I0P5_PHANO</name>
<accession>A0A7U2I0P5</accession>
<feature type="region of interest" description="Disordered" evidence="1">
    <location>
        <begin position="18"/>
        <end position="45"/>
    </location>
</feature>
<reference evidence="3" key="1">
    <citation type="journal article" date="2021" name="BMC Genomics">
        <title>Chromosome-level genome assembly and manually-curated proteome of model necrotroph Parastagonospora nodorum Sn15 reveals a genome-wide trove of candidate effector homologs, and redundancy of virulence-related functions within an accessory chromosome.</title>
        <authorList>
            <person name="Bertazzoni S."/>
            <person name="Jones D.A.B."/>
            <person name="Phan H.T."/>
            <person name="Tan K.-C."/>
            <person name="Hane J.K."/>
        </authorList>
    </citation>
    <scope>NUCLEOTIDE SEQUENCE [LARGE SCALE GENOMIC DNA]</scope>
    <source>
        <strain evidence="3">SN15 / ATCC MYA-4574 / FGSC 10173)</strain>
    </source>
</reference>
<proteinExistence type="predicted"/>
<gene>
    <name evidence="2" type="ORF">JI435_432410</name>
</gene>
<dbReference type="VEuPathDB" id="FungiDB:JI435_432410"/>
<dbReference type="EMBL" id="CP069027">
    <property type="protein sequence ID" value="QRC95536.1"/>
    <property type="molecule type" value="Genomic_DNA"/>
</dbReference>
<organism evidence="2 3">
    <name type="scientific">Phaeosphaeria nodorum (strain SN15 / ATCC MYA-4574 / FGSC 10173)</name>
    <name type="common">Glume blotch fungus</name>
    <name type="synonym">Parastagonospora nodorum</name>
    <dbReference type="NCBI Taxonomy" id="321614"/>
    <lineage>
        <taxon>Eukaryota</taxon>
        <taxon>Fungi</taxon>
        <taxon>Dikarya</taxon>
        <taxon>Ascomycota</taxon>
        <taxon>Pezizomycotina</taxon>
        <taxon>Dothideomycetes</taxon>
        <taxon>Pleosporomycetidae</taxon>
        <taxon>Pleosporales</taxon>
        <taxon>Pleosporineae</taxon>
        <taxon>Phaeosphaeriaceae</taxon>
        <taxon>Parastagonospora</taxon>
    </lineage>
</organism>
<keyword evidence="3" id="KW-1185">Reference proteome</keyword>
<dbReference type="Proteomes" id="UP000663193">
    <property type="component" value="Chromosome 5"/>
</dbReference>
<evidence type="ECO:0000313" key="3">
    <source>
        <dbReference type="Proteomes" id="UP000663193"/>
    </source>
</evidence>
<protein>
    <submittedName>
        <fullName evidence="2">Uncharacterized protein</fullName>
    </submittedName>
</protein>
<sequence>MQRPSIPPRFLGVLEASCIPPHGAQQSTTNVGSPEESKSVPNGVIPEPMVDRLYWSRPGAVGPHARRGLEEGSSSAPIGGDYLHLTTVHRTPASPSIQPPGTSPLFQLV</sequence>
<feature type="region of interest" description="Disordered" evidence="1">
    <location>
        <begin position="89"/>
        <end position="109"/>
    </location>
</feature>
<evidence type="ECO:0000256" key="1">
    <source>
        <dbReference type="SAM" id="MobiDB-lite"/>
    </source>
</evidence>